<evidence type="ECO:0000313" key="1">
    <source>
        <dbReference type="EMBL" id="KAG6481878.1"/>
    </source>
</evidence>
<dbReference type="AlphaFoldDB" id="A0A8J5KM15"/>
<evidence type="ECO:0000313" key="2">
    <source>
        <dbReference type="Proteomes" id="UP000734854"/>
    </source>
</evidence>
<accession>A0A8J5KM15</accession>
<sequence>MPSLAAIVISAQARIFLRRPVSQGVQIVKARIPLAGSDSKVLAGAAQTRDIANERRALEQARSAGGLQIPAFSALKPIHRRDFEPASQKTVPITVTFEMALGSDSRHRDLVKNNDKRMTKLPGFMGKRARRGDASRCNYSAGINKFSQKRSLSVNWE</sequence>
<proteinExistence type="predicted"/>
<organism evidence="1 2">
    <name type="scientific">Zingiber officinale</name>
    <name type="common">Ginger</name>
    <name type="synonym">Amomum zingiber</name>
    <dbReference type="NCBI Taxonomy" id="94328"/>
    <lineage>
        <taxon>Eukaryota</taxon>
        <taxon>Viridiplantae</taxon>
        <taxon>Streptophyta</taxon>
        <taxon>Embryophyta</taxon>
        <taxon>Tracheophyta</taxon>
        <taxon>Spermatophyta</taxon>
        <taxon>Magnoliopsida</taxon>
        <taxon>Liliopsida</taxon>
        <taxon>Zingiberales</taxon>
        <taxon>Zingiberaceae</taxon>
        <taxon>Zingiber</taxon>
    </lineage>
</organism>
<keyword evidence="2" id="KW-1185">Reference proteome</keyword>
<name>A0A8J5KM15_ZINOF</name>
<reference evidence="1 2" key="1">
    <citation type="submission" date="2020-08" db="EMBL/GenBank/DDBJ databases">
        <title>Plant Genome Project.</title>
        <authorList>
            <person name="Zhang R.-G."/>
        </authorList>
    </citation>
    <scope>NUCLEOTIDE SEQUENCE [LARGE SCALE GENOMIC DNA]</scope>
    <source>
        <tissue evidence="1">Rhizome</tissue>
    </source>
</reference>
<dbReference type="Proteomes" id="UP000734854">
    <property type="component" value="Unassembled WGS sequence"/>
</dbReference>
<dbReference type="EMBL" id="JACMSC010000016">
    <property type="protein sequence ID" value="KAG6481878.1"/>
    <property type="molecule type" value="Genomic_DNA"/>
</dbReference>
<gene>
    <name evidence="1" type="ORF">ZIOFF_058501</name>
</gene>
<comment type="caution">
    <text evidence="1">The sequence shown here is derived from an EMBL/GenBank/DDBJ whole genome shotgun (WGS) entry which is preliminary data.</text>
</comment>
<protein>
    <submittedName>
        <fullName evidence="1">Uncharacterized protein</fullName>
    </submittedName>
</protein>